<dbReference type="SUPFAM" id="SSF56219">
    <property type="entry name" value="DNase I-like"/>
    <property type="match status" value="1"/>
</dbReference>
<dbReference type="InterPro" id="IPR046985">
    <property type="entry name" value="IP5"/>
</dbReference>
<feature type="compositionally biased region" description="Basic and acidic residues" evidence="1">
    <location>
        <begin position="256"/>
        <end position="273"/>
    </location>
</feature>
<feature type="domain" description="C2" evidence="2">
    <location>
        <begin position="563"/>
        <end position="702"/>
    </location>
</feature>
<dbReference type="Gene3D" id="3.60.10.10">
    <property type="entry name" value="Endonuclease/exonuclease/phosphatase"/>
    <property type="match status" value="1"/>
</dbReference>
<dbReference type="PROSITE" id="PS50004">
    <property type="entry name" value="C2"/>
    <property type="match status" value="1"/>
</dbReference>
<feature type="compositionally biased region" description="Basic and acidic residues" evidence="1">
    <location>
        <begin position="218"/>
        <end position="229"/>
    </location>
</feature>
<dbReference type="OrthoDB" id="62798at2759"/>
<reference evidence="3 4" key="1">
    <citation type="journal article" date="2012" name="Genome Biol.">
        <title>Genome and low-iron response of an oceanic diatom adapted to chronic iron limitation.</title>
        <authorList>
            <person name="Lommer M."/>
            <person name="Specht M."/>
            <person name="Roy A.S."/>
            <person name="Kraemer L."/>
            <person name="Andreson R."/>
            <person name="Gutowska M.A."/>
            <person name="Wolf J."/>
            <person name="Bergner S.V."/>
            <person name="Schilhabel M.B."/>
            <person name="Klostermeier U.C."/>
            <person name="Beiko R.G."/>
            <person name="Rosenstiel P."/>
            <person name="Hippler M."/>
            <person name="Laroche J."/>
        </authorList>
    </citation>
    <scope>NUCLEOTIDE SEQUENCE [LARGE SCALE GENOMIC DNA]</scope>
    <source>
        <strain evidence="3 4">CCMP1005</strain>
    </source>
</reference>
<proteinExistence type="predicted"/>
<name>K0T037_THAOC</name>
<dbReference type="InterPro" id="IPR035892">
    <property type="entry name" value="C2_domain_sf"/>
</dbReference>
<dbReference type="SUPFAM" id="SSF49562">
    <property type="entry name" value="C2 domain (Calcium/lipid-binding domain, CaLB)"/>
    <property type="match status" value="1"/>
</dbReference>
<feature type="region of interest" description="Disordered" evidence="1">
    <location>
        <begin position="431"/>
        <end position="450"/>
    </location>
</feature>
<dbReference type="GO" id="GO:0046856">
    <property type="term" value="P:phosphatidylinositol dephosphorylation"/>
    <property type="evidence" value="ECO:0007669"/>
    <property type="project" value="InterPro"/>
</dbReference>
<dbReference type="CDD" id="cd00030">
    <property type="entry name" value="C2"/>
    <property type="match status" value="1"/>
</dbReference>
<keyword evidence="4" id="KW-1185">Reference proteome</keyword>
<feature type="region of interest" description="Disordered" evidence="1">
    <location>
        <begin position="255"/>
        <end position="276"/>
    </location>
</feature>
<dbReference type="OMA" id="PCPDFIT"/>
<dbReference type="SMART" id="SM00128">
    <property type="entry name" value="IPPc"/>
    <property type="match status" value="1"/>
</dbReference>
<dbReference type="InterPro" id="IPR036691">
    <property type="entry name" value="Endo/exonu/phosph_ase_sf"/>
</dbReference>
<evidence type="ECO:0000313" key="3">
    <source>
        <dbReference type="EMBL" id="EJK71055.1"/>
    </source>
</evidence>
<evidence type="ECO:0000259" key="2">
    <source>
        <dbReference type="PROSITE" id="PS50004"/>
    </source>
</evidence>
<evidence type="ECO:0000256" key="1">
    <source>
        <dbReference type="SAM" id="MobiDB-lite"/>
    </source>
</evidence>
<accession>K0T037</accession>
<dbReference type="PANTHER" id="PTHR11200">
    <property type="entry name" value="INOSITOL 5-PHOSPHATASE"/>
    <property type="match status" value="1"/>
</dbReference>
<dbReference type="Pfam" id="PF00168">
    <property type="entry name" value="C2"/>
    <property type="match status" value="1"/>
</dbReference>
<dbReference type="PANTHER" id="PTHR11200:SF275">
    <property type="entry name" value="LD06095P"/>
    <property type="match status" value="1"/>
</dbReference>
<feature type="compositionally biased region" description="Polar residues" evidence="1">
    <location>
        <begin position="201"/>
        <end position="217"/>
    </location>
</feature>
<comment type="caution">
    <text evidence="3">The sequence shown here is derived from an EMBL/GenBank/DDBJ whole genome shotgun (WGS) entry which is preliminary data.</text>
</comment>
<feature type="region of interest" description="Disordered" evidence="1">
    <location>
        <begin position="190"/>
        <end position="231"/>
    </location>
</feature>
<dbReference type="Pfam" id="PF22669">
    <property type="entry name" value="Exo_endo_phos2"/>
    <property type="match status" value="2"/>
</dbReference>
<dbReference type="GO" id="GO:0004439">
    <property type="term" value="F:phosphatidylinositol-4,5-bisphosphate 5-phosphatase activity"/>
    <property type="evidence" value="ECO:0007669"/>
    <property type="project" value="TreeGrafter"/>
</dbReference>
<dbReference type="Gene3D" id="2.60.40.150">
    <property type="entry name" value="C2 domain"/>
    <property type="match status" value="1"/>
</dbReference>
<sequence length="764" mass="84997">MGAPRPDELTLSLSRKPQTDFGAETGHVGDTHTPPEQVPISISPSERRHGGGNGDQIEGESGTYVPNYYKILTLWAGEKRTKVQVSENKKDASDSVWWTYLALRVDVVFGRENKQTGELTVLVCSANVGNAEPTPESFAEWVPLDGDIAGPLSATKYPVDGVADSTPSLAGEKFDVIVLGMQEAAFVEKKKKDGKLKQMDSDTINTADAPESCQQERPNSDKVEKEAKKPGSKLWRKALKANLVVRGLTGGTKVLRGAEPHRRDPKLRTEASHSSRTNISANSLNYDTRKFHELITARCPSYDIVVSKLRGEMRLYLLVSKELAEEVQDVFVAGENTGIGGVLANKGGIIATFTLRGTRLSFMTSHLEAHEGENHYMNRNSNLAEIFNGAKPDPRFFLDATVISHHMFVCGDLNYRTRLGDRTLKKKSKSRKVLTLKASDPDDGPDTNGSHFEQAKALVEAEDWKTLNDGDELKMALKDKHCMCEFNTLPCYFPPTFKVARCEGYQYNEKRTPRYICDHSYTDRILWKSNDGMTENVRPFLYEPCPDFITSDHKPIRGGFTVKLNKSLKSPKTKSSSSTRELNLLISDIKCKNLPVMDAEVMGGKADPYILFMSDPKPILYDGAWPSSKVIRRDLNPVWKHATHLKLDSTASRNSDGKVDLAGTMLHITVMDEDLSSGDDVIGTVSLSLADLFVLKRKDDPQKTTICKPLFRNGLEQGTLECTILSAYLKPKEEKAFLKLTSRKVKTMRSRGGTVMDKMFGWAM</sequence>
<dbReference type="EMBL" id="AGNL01007707">
    <property type="protein sequence ID" value="EJK71055.1"/>
    <property type="molecule type" value="Genomic_DNA"/>
</dbReference>
<evidence type="ECO:0000313" key="4">
    <source>
        <dbReference type="Proteomes" id="UP000266841"/>
    </source>
</evidence>
<organism evidence="3 4">
    <name type="scientific">Thalassiosira oceanica</name>
    <name type="common">Marine diatom</name>
    <dbReference type="NCBI Taxonomy" id="159749"/>
    <lineage>
        <taxon>Eukaryota</taxon>
        <taxon>Sar</taxon>
        <taxon>Stramenopiles</taxon>
        <taxon>Ochrophyta</taxon>
        <taxon>Bacillariophyta</taxon>
        <taxon>Coscinodiscophyceae</taxon>
        <taxon>Thalassiosirophycidae</taxon>
        <taxon>Thalassiosirales</taxon>
        <taxon>Thalassiosiraceae</taxon>
        <taxon>Thalassiosira</taxon>
    </lineage>
</organism>
<feature type="compositionally biased region" description="Basic and acidic residues" evidence="1">
    <location>
        <begin position="190"/>
        <end position="200"/>
    </location>
</feature>
<dbReference type="AlphaFoldDB" id="K0T037"/>
<dbReference type="SMART" id="SM00239">
    <property type="entry name" value="C2"/>
    <property type="match status" value="1"/>
</dbReference>
<dbReference type="Proteomes" id="UP000266841">
    <property type="component" value="Unassembled WGS sequence"/>
</dbReference>
<protein>
    <recommendedName>
        <fullName evidence="2">C2 domain-containing protein</fullName>
    </recommendedName>
</protein>
<gene>
    <name evidence="3" type="ORF">THAOC_07536</name>
</gene>
<dbReference type="InterPro" id="IPR000008">
    <property type="entry name" value="C2_dom"/>
</dbReference>
<feature type="region of interest" description="Disordered" evidence="1">
    <location>
        <begin position="1"/>
        <end position="60"/>
    </location>
</feature>
<dbReference type="eggNOG" id="KOG0565">
    <property type="taxonomic scope" value="Eukaryota"/>
</dbReference>
<dbReference type="InterPro" id="IPR000300">
    <property type="entry name" value="IPPc"/>
</dbReference>